<protein>
    <submittedName>
        <fullName evidence="2">Uncharacterized protein</fullName>
    </submittedName>
</protein>
<feature type="non-terminal residue" evidence="2">
    <location>
        <position position="1"/>
    </location>
</feature>
<dbReference type="AlphaFoldDB" id="A0A382UTC4"/>
<gene>
    <name evidence="2" type="ORF">METZ01_LOCUS389802</name>
</gene>
<feature type="region of interest" description="Disordered" evidence="1">
    <location>
        <begin position="1"/>
        <end position="20"/>
    </location>
</feature>
<reference evidence="2" key="1">
    <citation type="submission" date="2018-05" db="EMBL/GenBank/DDBJ databases">
        <authorList>
            <person name="Lanie J.A."/>
            <person name="Ng W.-L."/>
            <person name="Kazmierczak K.M."/>
            <person name="Andrzejewski T.M."/>
            <person name="Davidsen T.M."/>
            <person name="Wayne K.J."/>
            <person name="Tettelin H."/>
            <person name="Glass J.I."/>
            <person name="Rusch D."/>
            <person name="Podicherti R."/>
            <person name="Tsui H.-C.T."/>
            <person name="Winkler M.E."/>
        </authorList>
    </citation>
    <scope>NUCLEOTIDE SEQUENCE</scope>
</reference>
<evidence type="ECO:0000313" key="2">
    <source>
        <dbReference type="EMBL" id="SVD36948.1"/>
    </source>
</evidence>
<organism evidence="2">
    <name type="scientific">marine metagenome</name>
    <dbReference type="NCBI Taxonomy" id="408172"/>
    <lineage>
        <taxon>unclassified sequences</taxon>
        <taxon>metagenomes</taxon>
        <taxon>ecological metagenomes</taxon>
    </lineage>
</organism>
<accession>A0A382UTC4</accession>
<evidence type="ECO:0000256" key="1">
    <source>
        <dbReference type="SAM" id="MobiDB-lite"/>
    </source>
</evidence>
<name>A0A382UTC4_9ZZZZ</name>
<sequence length="191" mass="20584">KVSSTSTNPLFDLDNQTTNGKNWRMQGESGDGAFTFKNATDNITAYQINTAGEFLGLDVSGNIILTGSVTASGGNSGNWNTAYGWGNHASAGYATSSSPWTTSGSDIYFNSGNVGIGLTSGFSEKLHVNGNIYCNDLNTADIKMSNERPNHPGNEIDGTHGTWTFQEGDQNMYLINRKSGKRYKLMLDEVE</sequence>
<dbReference type="EMBL" id="UINC01146298">
    <property type="protein sequence ID" value="SVD36948.1"/>
    <property type="molecule type" value="Genomic_DNA"/>
</dbReference>
<proteinExistence type="predicted"/>